<feature type="compositionally biased region" description="Basic and acidic residues" evidence="1">
    <location>
        <begin position="44"/>
        <end position="53"/>
    </location>
</feature>
<accession>A0ABU6UW28</accession>
<comment type="caution">
    <text evidence="2">The sequence shown here is derived from an EMBL/GenBank/DDBJ whole genome shotgun (WGS) entry which is preliminary data.</text>
</comment>
<evidence type="ECO:0000313" key="2">
    <source>
        <dbReference type="EMBL" id="MED6164495.1"/>
    </source>
</evidence>
<evidence type="ECO:0000313" key="3">
    <source>
        <dbReference type="Proteomes" id="UP001341840"/>
    </source>
</evidence>
<evidence type="ECO:0000256" key="1">
    <source>
        <dbReference type="SAM" id="MobiDB-lite"/>
    </source>
</evidence>
<keyword evidence="3" id="KW-1185">Reference proteome</keyword>
<protein>
    <submittedName>
        <fullName evidence="2">Uncharacterized protein</fullName>
    </submittedName>
</protein>
<gene>
    <name evidence="2" type="ORF">PIB30_090663</name>
</gene>
<feature type="non-terminal residue" evidence="2">
    <location>
        <position position="1"/>
    </location>
</feature>
<organism evidence="2 3">
    <name type="scientific">Stylosanthes scabra</name>
    <dbReference type="NCBI Taxonomy" id="79078"/>
    <lineage>
        <taxon>Eukaryota</taxon>
        <taxon>Viridiplantae</taxon>
        <taxon>Streptophyta</taxon>
        <taxon>Embryophyta</taxon>
        <taxon>Tracheophyta</taxon>
        <taxon>Spermatophyta</taxon>
        <taxon>Magnoliopsida</taxon>
        <taxon>eudicotyledons</taxon>
        <taxon>Gunneridae</taxon>
        <taxon>Pentapetalae</taxon>
        <taxon>rosids</taxon>
        <taxon>fabids</taxon>
        <taxon>Fabales</taxon>
        <taxon>Fabaceae</taxon>
        <taxon>Papilionoideae</taxon>
        <taxon>50 kb inversion clade</taxon>
        <taxon>dalbergioids sensu lato</taxon>
        <taxon>Dalbergieae</taxon>
        <taxon>Pterocarpus clade</taxon>
        <taxon>Stylosanthes</taxon>
    </lineage>
</organism>
<feature type="compositionally biased region" description="Low complexity" evidence="1">
    <location>
        <begin position="54"/>
        <end position="70"/>
    </location>
</feature>
<name>A0ABU6UW28_9FABA</name>
<reference evidence="2 3" key="1">
    <citation type="journal article" date="2023" name="Plants (Basel)">
        <title>Bridging the Gap: Combining Genomics and Transcriptomics Approaches to Understand Stylosanthes scabra, an Orphan Legume from the Brazilian Caatinga.</title>
        <authorList>
            <person name="Ferreira-Neto J.R.C."/>
            <person name="da Silva M.D."/>
            <person name="Binneck E."/>
            <person name="de Melo N.F."/>
            <person name="da Silva R.H."/>
            <person name="de Melo A.L.T.M."/>
            <person name="Pandolfi V."/>
            <person name="Bustamante F.O."/>
            <person name="Brasileiro-Vidal A.C."/>
            <person name="Benko-Iseppon A.M."/>
        </authorList>
    </citation>
    <scope>NUCLEOTIDE SEQUENCE [LARGE SCALE GENOMIC DNA]</scope>
    <source>
        <tissue evidence="2">Leaves</tissue>
    </source>
</reference>
<sequence>IVANREKICRITGKFQETTAVNKPKTLAEFKEKAQGQMEIEELRQARKVEKSNNIKGNSKSKKPNTNNNNRETKKFFNQHPNMKHTHNSTLRRKTSSRRP</sequence>
<feature type="region of interest" description="Disordered" evidence="1">
    <location>
        <begin position="44"/>
        <end position="100"/>
    </location>
</feature>
<dbReference type="EMBL" id="JASCZI010122594">
    <property type="protein sequence ID" value="MED6164495.1"/>
    <property type="molecule type" value="Genomic_DNA"/>
</dbReference>
<feature type="compositionally biased region" description="Basic residues" evidence="1">
    <location>
        <begin position="82"/>
        <end position="100"/>
    </location>
</feature>
<proteinExistence type="predicted"/>
<dbReference type="Proteomes" id="UP001341840">
    <property type="component" value="Unassembled WGS sequence"/>
</dbReference>